<dbReference type="AlphaFoldDB" id="A0A5B2VPY3"/>
<gene>
    <name evidence="1" type="ORF">F0L68_41470</name>
</gene>
<reference evidence="1 2" key="2">
    <citation type="submission" date="2019-09" db="EMBL/GenBank/DDBJ databases">
        <authorList>
            <person name="Jin C."/>
        </authorList>
    </citation>
    <scope>NUCLEOTIDE SEQUENCE [LARGE SCALE GENOMIC DNA]</scope>
    <source>
        <strain evidence="1 2">AN110305</strain>
    </source>
</reference>
<comment type="caution">
    <text evidence="1">The sequence shown here is derived from an EMBL/GenBank/DDBJ whole genome shotgun (WGS) entry which is preliminary data.</text>
</comment>
<organism evidence="1 2">
    <name type="scientific">Solihabitans fulvus</name>
    <dbReference type="NCBI Taxonomy" id="1892852"/>
    <lineage>
        <taxon>Bacteria</taxon>
        <taxon>Bacillati</taxon>
        <taxon>Actinomycetota</taxon>
        <taxon>Actinomycetes</taxon>
        <taxon>Pseudonocardiales</taxon>
        <taxon>Pseudonocardiaceae</taxon>
        <taxon>Solihabitans</taxon>
    </lineage>
</organism>
<evidence type="ECO:0000313" key="1">
    <source>
        <dbReference type="EMBL" id="KAA2241191.1"/>
    </source>
</evidence>
<name>A0A5B2VPY3_9PSEU</name>
<evidence type="ECO:0000313" key="2">
    <source>
        <dbReference type="Proteomes" id="UP000323454"/>
    </source>
</evidence>
<feature type="non-terminal residue" evidence="1">
    <location>
        <position position="1"/>
    </location>
</feature>
<dbReference type="EMBL" id="VUOB01000252">
    <property type="protein sequence ID" value="KAA2241191.1"/>
    <property type="molecule type" value="Genomic_DNA"/>
</dbReference>
<dbReference type="Gene3D" id="3.90.79.10">
    <property type="entry name" value="Nucleoside Triphosphate Pyrophosphohydrolase"/>
    <property type="match status" value="1"/>
</dbReference>
<accession>A0A5B2VPY3</accession>
<dbReference type="InterPro" id="IPR015797">
    <property type="entry name" value="NUDIX_hydrolase-like_dom_sf"/>
</dbReference>
<sequence length="73" mass="8077">YQASQAWPFPAGLMVGFRATARTDTNAVDGVDLLDARWFPPAELRARATRRPLAGTDSIGDRLLRSWHDDHAA</sequence>
<dbReference type="Proteomes" id="UP000323454">
    <property type="component" value="Unassembled WGS sequence"/>
</dbReference>
<proteinExistence type="predicted"/>
<reference evidence="1 2" key="1">
    <citation type="submission" date="2019-09" db="EMBL/GenBank/DDBJ databases">
        <title>Goodfellowia gen. nov., a new genus of the Pseudonocardineae related to Actinoalloteichus, containing Goodfellowia coeruleoviolacea gen. nov., comb. nov. gen. nov., comb. nov.</title>
        <authorList>
            <person name="Labeda D."/>
        </authorList>
    </citation>
    <scope>NUCLEOTIDE SEQUENCE [LARGE SCALE GENOMIC DNA]</scope>
    <source>
        <strain evidence="1 2">AN110305</strain>
    </source>
</reference>
<dbReference type="SUPFAM" id="SSF55811">
    <property type="entry name" value="Nudix"/>
    <property type="match status" value="1"/>
</dbReference>
<protein>
    <submittedName>
        <fullName evidence="1">NADH pyrophosphatase</fullName>
    </submittedName>
</protein>
<keyword evidence="2" id="KW-1185">Reference proteome</keyword>